<evidence type="ECO:0000256" key="2">
    <source>
        <dbReference type="ARBA" id="ARBA00022676"/>
    </source>
</evidence>
<dbReference type="InterPro" id="IPR030953">
    <property type="entry name" value="Glycosyl_450act"/>
</dbReference>
<accession>A0A7G3UEE4</accession>
<dbReference type="NCBIfam" id="TIGR04516">
    <property type="entry name" value="glycosyl_450act"/>
    <property type="match status" value="1"/>
</dbReference>
<evidence type="ECO:0000259" key="6">
    <source>
        <dbReference type="Pfam" id="PF21036"/>
    </source>
</evidence>
<dbReference type="AlphaFoldDB" id="A0A7G3UEE4"/>
<keyword evidence="2" id="KW-0328">Glycosyltransferase</keyword>
<feature type="domain" description="Erythromycin biosynthesis protein CIII-like C-terminal" evidence="5">
    <location>
        <begin position="277"/>
        <end position="420"/>
    </location>
</feature>
<dbReference type="PANTHER" id="PTHR48050:SF13">
    <property type="entry name" value="STEROL 3-BETA-GLUCOSYLTRANSFERASE UGT80A2"/>
    <property type="match status" value="1"/>
</dbReference>
<evidence type="ECO:0000313" key="7">
    <source>
        <dbReference type="EMBL" id="QKM67735.1"/>
    </source>
</evidence>
<dbReference type="Pfam" id="PF21036">
    <property type="entry name" value="EryCIII-like_N"/>
    <property type="match status" value="1"/>
</dbReference>
<comment type="similarity">
    <text evidence="1">Belongs to the glycosyltransferase 28 family.</text>
</comment>
<keyword evidence="8" id="KW-1185">Reference proteome</keyword>
<evidence type="ECO:0000256" key="4">
    <source>
        <dbReference type="ARBA" id="ARBA00023194"/>
    </source>
</evidence>
<keyword evidence="4" id="KW-0045">Antibiotic biosynthesis</keyword>
<dbReference type="Pfam" id="PF06722">
    <property type="entry name" value="EryCIII-like_C"/>
    <property type="match status" value="1"/>
</dbReference>
<dbReference type="RefSeq" id="WP_040914533.1">
    <property type="nucleotide sequence ID" value="NZ_CP029159.1"/>
</dbReference>
<evidence type="ECO:0000259" key="5">
    <source>
        <dbReference type="Pfam" id="PF06722"/>
    </source>
</evidence>
<dbReference type="InterPro" id="IPR048284">
    <property type="entry name" value="EryCIII-like_N"/>
</dbReference>
<dbReference type="PANTHER" id="PTHR48050">
    <property type="entry name" value="STEROL 3-BETA-GLUCOSYLTRANSFERASE"/>
    <property type="match status" value="1"/>
</dbReference>
<dbReference type="Gene3D" id="3.40.50.2000">
    <property type="entry name" value="Glycogen Phosphorylase B"/>
    <property type="match status" value="2"/>
</dbReference>
<dbReference type="CDD" id="cd03784">
    <property type="entry name" value="GT1_Gtf-like"/>
    <property type="match status" value="1"/>
</dbReference>
<dbReference type="FunFam" id="3.40.50.2000:FF:000072">
    <property type="entry name" value="Glycosyl transferase"/>
    <property type="match status" value="1"/>
</dbReference>
<dbReference type="EMBL" id="CP029159">
    <property type="protein sequence ID" value="QKM67735.1"/>
    <property type="molecule type" value="Genomic_DNA"/>
</dbReference>
<dbReference type="InterPro" id="IPR002213">
    <property type="entry name" value="UDP_glucos_trans"/>
</dbReference>
<organism evidence="7 8">
    <name type="scientific">Streptomyces tsukubensis (strain DSM 42081 / NBRC 108919 / NRRL 18488 / 9993)</name>
    <dbReference type="NCBI Taxonomy" id="1114943"/>
    <lineage>
        <taxon>Bacteria</taxon>
        <taxon>Bacillati</taxon>
        <taxon>Actinomycetota</taxon>
        <taxon>Actinomycetes</taxon>
        <taxon>Kitasatosporales</taxon>
        <taxon>Streptomycetaceae</taxon>
        <taxon>Streptomyces</taxon>
    </lineage>
</organism>
<dbReference type="SUPFAM" id="SSF53756">
    <property type="entry name" value="UDP-Glycosyltransferase/glycogen phosphorylase"/>
    <property type="match status" value="1"/>
</dbReference>
<protein>
    <submittedName>
        <fullName evidence="7">Activator-dependent family glycosyltransferase</fullName>
    </submittedName>
</protein>
<feature type="domain" description="Erythromycin biosynthesis protein CIII-like N-terminal" evidence="6">
    <location>
        <begin position="22"/>
        <end position="260"/>
    </location>
</feature>
<evidence type="ECO:0000256" key="1">
    <source>
        <dbReference type="ARBA" id="ARBA00006962"/>
    </source>
</evidence>
<reference evidence="7 8" key="1">
    <citation type="journal article" date="2012" name="J. Bacteriol.">
        <title>Draft genome of Streptomyces tsukubaensis NRRL 18488, the producer of the clinically important immunosuppressant tacrolimus (FK506).</title>
        <authorList>
            <person name="Barreiro C."/>
            <person name="Prieto C."/>
            <person name="Sola-Landa A."/>
            <person name="Solera E."/>
            <person name="Martinez-Castro M."/>
            <person name="Perez-Redondo R."/>
            <person name="Garcia-Estrada C."/>
            <person name="Aparicio J.F."/>
            <person name="Fernandez-Martinez L.T."/>
            <person name="Santos-Aberturas J."/>
            <person name="Salehi-Najafabadi Z."/>
            <person name="Rodriguez-Garcia A."/>
            <person name="Tauch A."/>
            <person name="Martin J.F."/>
        </authorList>
    </citation>
    <scope>NUCLEOTIDE SEQUENCE [LARGE SCALE GENOMIC DNA]</scope>
    <source>
        <strain evidence="8">DSM 42081 / NBRC 108919 / NRRL 18488 / 9993</strain>
    </source>
</reference>
<proteinExistence type="inferred from homology"/>
<dbReference type="Proteomes" id="UP000005940">
    <property type="component" value="Chromosome"/>
</dbReference>
<dbReference type="GO" id="GO:0017000">
    <property type="term" value="P:antibiotic biosynthetic process"/>
    <property type="evidence" value="ECO:0007669"/>
    <property type="project" value="UniProtKB-KW"/>
</dbReference>
<dbReference type="InterPro" id="IPR010610">
    <property type="entry name" value="EryCIII-like_C"/>
</dbReference>
<keyword evidence="3" id="KW-0808">Transferase</keyword>
<dbReference type="InterPro" id="IPR050426">
    <property type="entry name" value="Glycosyltransferase_28"/>
</dbReference>
<name>A0A7G3UEE4_STRT9</name>
<evidence type="ECO:0000313" key="8">
    <source>
        <dbReference type="Proteomes" id="UP000005940"/>
    </source>
</evidence>
<gene>
    <name evidence="7" type="ORF">STSU_011705</name>
</gene>
<evidence type="ECO:0000256" key="3">
    <source>
        <dbReference type="ARBA" id="ARBA00022679"/>
    </source>
</evidence>
<dbReference type="GO" id="GO:0016758">
    <property type="term" value="F:hexosyltransferase activity"/>
    <property type="evidence" value="ECO:0007669"/>
    <property type="project" value="UniProtKB-ARBA"/>
</dbReference>
<sequence>MRVLFTPFPASTHVHTQVPLAWAMRAAGHEVRVATRPDVVEDINNAGLTAVTVGEVLDVPATMNPEYTDEPDEIRDEAWLDVLDISETRPEKLTYSYVHGVLTAWTSFVYQNTLPDDTTEELIDFARAWRPDLVVWDTMYYPGALAARISGAAHARLMFGLDLVGLMRRHYLGGLAGLPPALREDPLEEWMSRILRRHGRKFTEDLVVGQWTIDPVPPSLQLPVDLPSVPVRYVPYNGEATVPGWLREPPRRPRVCLTLGRSFREVVGADRTSVGDLLAAVAELDVEVVATFTADQLEPGQRVPDNVRIVDFAPLDALLPTSAAIVHHGGSGTLMTALAHGVPQVMVPSTMWCNVPKAQRVRDAGAGLCISPEELTPEGLRASLLRVLEEPSFRAGAERLRREVVGTPAPADIVPVLEKLTAEHRVYPG</sequence>
<dbReference type="GO" id="GO:0008194">
    <property type="term" value="F:UDP-glycosyltransferase activity"/>
    <property type="evidence" value="ECO:0007669"/>
    <property type="project" value="InterPro"/>
</dbReference>